<organism evidence="1 2">
    <name type="scientific">Rickettsia australis (strain Cutlack)</name>
    <dbReference type="NCBI Taxonomy" id="1105110"/>
    <lineage>
        <taxon>Bacteria</taxon>
        <taxon>Pseudomonadati</taxon>
        <taxon>Pseudomonadota</taxon>
        <taxon>Alphaproteobacteria</taxon>
        <taxon>Rickettsiales</taxon>
        <taxon>Rickettsiaceae</taxon>
        <taxon>Rickettsieae</taxon>
        <taxon>Rickettsia</taxon>
        <taxon>spotted fever group</taxon>
    </lineage>
</organism>
<dbReference type="STRING" id="1105110.MC5_00725"/>
<dbReference type="EMBL" id="CP003338">
    <property type="protein sequence ID" value="AFC70562.1"/>
    <property type="molecule type" value="Genomic_DNA"/>
</dbReference>
<proteinExistence type="predicted"/>
<dbReference type="Proteomes" id="UP000007589">
    <property type="component" value="Chromosome"/>
</dbReference>
<name>H8K942_RICAC</name>
<dbReference type="AlphaFoldDB" id="H8K942"/>
<accession>H8K942</accession>
<keyword evidence="2" id="KW-1185">Reference proteome</keyword>
<gene>
    <name evidence="1" type="ordered locus">MC5_00725</name>
</gene>
<dbReference type="HOGENOM" id="CLU_3221345_0_0_5"/>
<evidence type="ECO:0000313" key="1">
    <source>
        <dbReference type="EMBL" id="AFC70562.1"/>
    </source>
</evidence>
<evidence type="ECO:0000313" key="2">
    <source>
        <dbReference type="Proteomes" id="UP000007589"/>
    </source>
</evidence>
<dbReference type="KEGG" id="rau:MC5_00725"/>
<sequence>MKETKYWIKHEDAWDILGIVSEHCGVDTQSSLRGAKRCGNPENN</sequence>
<protein>
    <submittedName>
        <fullName evidence="1">Uncharacterized protein</fullName>
    </submittedName>
</protein>
<reference evidence="2" key="1">
    <citation type="submission" date="2012-02" db="EMBL/GenBank/DDBJ databases">
        <title>Complete genome sequence of Rickettsia australis strain Cutlack.</title>
        <authorList>
            <person name="Johnson S.L."/>
            <person name="Munk A.C."/>
            <person name="Han S."/>
            <person name="Bruce D.C."/>
            <person name="Dasch G.A."/>
        </authorList>
    </citation>
    <scope>NUCLEOTIDE SEQUENCE [LARGE SCALE GENOMIC DNA]</scope>
    <source>
        <strain evidence="2">Cutlack</strain>
    </source>
</reference>